<feature type="chain" id="PRO_5046240835" evidence="6">
    <location>
        <begin position="24"/>
        <end position="512"/>
    </location>
</feature>
<protein>
    <submittedName>
        <fullName evidence="9">RagB/SusD family nutrient uptake outer membrane protein</fullName>
    </submittedName>
</protein>
<dbReference type="Proteomes" id="UP001589832">
    <property type="component" value="Unassembled WGS sequence"/>
</dbReference>
<dbReference type="RefSeq" id="WP_386063277.1">
    <property type="nucleotide sequence ID" value="NZ_JBHLTQ010000005.1"/>
</dbReference>
<gene>
    <name evidence="9" type="ORF">ACFFGA_09975</name>
</gene>
<feature type="domain" description="SusD-like N-terminal" evidence="8">
    <location>
        <begin position="92"/>
        <end position="224"/>
    </location>
</feature>
<dbReference type="PROSITE" id="PS51257">
    <property type="entry name" value="PROKAR_LIPOPROTEIN"/>
    <property type="match status" value="1"/>
</dbReference>
<accession>A0ABV6Q9C9</accession>
<feature type="signal peptide" evidence="6">
    <location>
        <begin position="1"/>
        <end position="23"/>
    </location>
</feature>
<sequence>MKNFNLVKKHLAFMLGLCMVALSCTDKLEENDGQLAADDLDFTISEDMVLPLIGAYSAVYSRGWEDPLLIGVRGDDVNAGGLGDQPLFAETDVYNYDNNFWMFNQIWENFYGDIVRIVSSRETIQSYKDFATEDEFIDRADQYMAECKVLSGFTHFQMSRLWGDIFIIRSSDISTELDNGVKTKDEVMQYISDLMDEAIPFLPDARPNERQDVPTGVTKYTALAIKALANLELENYQGVADATGQIINSNKFSLYPDFYELFKKPGESSNENLFELQFSDYNTESGAVNNHLYAPFGPSSWNPVVETASGGWGFYEPSLKYIKFMIDRGDQIRLVTSVNFTPRGINELMLDPQYATLPNYISNITPDGDEFNDYPRAMFGSGKHYLPSNQLTPGRNSYGSGKNFIVIRYAEMLLMYAEALTQGATGVGMSADQAVNMVRGRVNMPALSGVTTQDVLDEKFAELAMEWGVRYFDMIRLNRYDELSYEGRTFTAEDELLPYPLAQLDLLPLGNN</sequence>
<proteinExistence type="inferred from homology"/>
<dbReference type="Pfam" id="PF14322">
    <property type="entry name" value="SusD-like_3"/>
    <property type="match status" value="1"/>
</dbReference>
<evidence type="ECO:0000256" key="2">
    <source>
        <dbReference type="ARBA" id="ARBA00006275"/>
    </source>
</evidence>
<name>A0ABV6Q9C9_9FLAO</name>
<evidence type="ECO:0000256" key="3">
    <source>
        <dbReference type="ARBA" id="ARBA00022729"/>
    </source>
</evidence>
<feature type="domain" description="RagB/SusD" evidence="7">
    <location>
        <begin position="271"/>
        <end position="485"/>
    </location>
</feature>
<comment type="subcellular location">
    <subcellularLocation>
        <location evidence="1">Cell outer membrane</location>
    </subcellularLocation>
</comment>
<evidence type="ECO:0000259" key="7">
    <source>
        <dbReference type="Pfam" id="PF07980"/>
    </source>
</evidence>
<organism evidence="9 10">
    <name type="scientific">Winogradskyella pulchriflava</name>
    <dbReference type="NCBI Taxonomy" id="1110688"/>
    <lineage>
        <taxon>Bacteria</taxon>
        <taxon>Pseudomonadati</taxon>
        <taxon>Bacteroidota</taxon>
        <taxon>Flavobacteriia</taxon>
        <taxon>Flavobacteriales</taxon>
        <taxon>Flavobacteriaceae</taxon>
        <taxon>Winogradskyella</taxon>
    </lineage>
</organism>
<keyword evidence="4" id="KW-0472">Membrane</keyword>
<dbReference type="EMBL" id="JBHLTQ010000005">
    <property type="protein sequence ID" value="MFC0604879.1"/>
    <property type="molecule type" value="Genomic_DNA"/>
</dbReference>
<comment type="similarity">
    <text evidence="2">Belongs to the SusD family.</text>
</comment>
<dbReference type="Gene3D" id="1.25.40.390">
    <property type="match status" value="1"/>
</dbReference>
<dbReference type="SUPFAM" id="SSF48452">
    <property type="entry name" value="TPR-like"/>
    <property type="match status" value="1"/>
</dbReference>
<evidence type="ECO:0000256" key="5">
    <source>
        <dbReference type="ARBA" id="ARBA00023237"/>
    </source>
</evidence>
<evidence type="ECO:0000313" key="10">
    <source>
        <dbReference type="Proteomes" id="UP001589832"/>
    </source>
</evidence>
<dbReference type="Pfam" id="PF07980">
    <property type="entry name" value="SusD_RagB"/>
    <property type="match status" value="1"/>
</dbReference>
<evidence type="ECO:0000259" key="8">
    <source>
        <dbReference type="Pfam" id="PF14322"/>
    </source>
</evidence>
<keyword evidence="3 6" id="KW-0732">Signal</keyword>
<evidence type="ECO:0000256" key="6">
    <source>
        <dbReference type="SAM" id="SignalP"/>
    </source>
</evidence>
<keyword evidence="10" id="KW-1185">Reference proteome</keyword>
<dbReference type="InterPro" id="IPR033985">
    <property type="entry name" value="SusD-like_N"/>
</dbReference>
<evidence type="ECO:0000313" key="9">
    <source>
        <dbReference type="EMBL" id="MFC0604879.1"/>
    </source>
</evidence>
<reference evidence="9 10" key="1">
    <citation type="submission" date="2024-09" db="EMBL/GenBank/DDBJ databases">
        <authorList>
            <person name="Sun Q."/>
            <person name="Mori K."/>
        </authorList>
    </citation>
    <scope>NUCLEOTIDE SEQUENCE [LARGE SCALE GENOMIC DNA]</scope>
    <source>
        <strain evidence="9 10">NCAIM B.02481</strain>
    </source>
</reference>
<dbReference type="InterPro" id="IPR012944">
    <property type="entry name" value="SusD_RagB_dom"/>
</dbReference>
<dbReference type="InterPro" id="IPR011990">
    <property type="entry name" value="TPR-like_helical_dom_sf"/>
</dbReference>
<evidence type="ECO:0000256" key="4">
    <source>
        <dbReference type="ARBA" id="ARBA00023136"/>
    </source>
</evidence>
<keyword evidence="5" id="KW-0998">Cell outer membrane</keyword>
<evidence type="ECO:0000256" key="1">
    <source>
        <dbReference type="ARBA" id="ARBA00004442"/>
    </source>
</evidence>
<comment type="caution">
    <text evidence="9">The sequence shown here is derived from an EMBL/GenBank/DDBJ whole genome shotgun (WGS) entry which is preliminary data.</text>
</comment>